<dbReference type="STRING" id="1263082.A0A068S9I2"/>
<dbReference type="OrthoDB" id="3055650at2759"/>
<protein>
    <recommendedName>
        <fullName evidence="3">Major facilitator superfamily (MFS) profile domain-containing protein</fullName>
    </recommendedName>
</protein>
<reference evidence="1" key="1">
    <citation type="submission" date="2013-08" db="EMBL/GenBank/DDBJ databases">
        <title>Gene expansion shapes genome architecture in the human pathogen Lichtheimia corymbifera: an evolutionary genomics analysis in the ancient terrestrial Mucorales (Mucoromycotina).</title>
        <authorList>
            <person name="Schwartze V.U."/>
            <person name="Winter S."/>
            <person name="Shelest E."/>
            <person name="Marcet-Houben M."/>
            <person name="Horn F."/>
            <person name="Wehner S."/>
            <person name="Hoffmann K."/>
            <person name="Riege K."/>
            <person name="Sammeth M."/>
            <person name="Nowrousian M."/>
            <person name="Valiante V."/>
            <person name="Linde J."/>
            <person name="Jacobsen I.D."/>
            <person name="Marz M."/>
            <person name="Brakhage A.A."/>
            <person name="Gabaldon T."/>
            <person name="Bocker S."/>
            <person name="Voigt K."/>
        </authorList>
    </citation>
    <scope>NUCLEOTIDE SEQUENCE [LARGE SCALE GENOMIC DNA]</scope>
    <source>
        <strain evidence="1">FSU 9682</strain>
    </source>
</reference>
<sequence>MHAPVSRTDSAMEEDTIVEKKSAADWQEKAAGNVYMDEDPLKDEAEQERKLVKALDRRLLPLFCVFYFTDFLDRANIGNAT</sequence>
<keyword evidence="2" id="KW-1185">Reference proteome</keyword>
<proteinExistence type="predicted"/>
<name>A0A068S9I2_9FUNG</name>
<comment type="caution">
    <text evidence="1">The sequence shown here is derived from an EMBL/GenBank/DDBJ whole genome shotgun (WGS) entry which is preliminary data.</text>
</comment>
<dbReference type="EMBL" id="CBTN010000063">
    <property type="protein sequence ID" value="CDH58974.1"/>
    <property type="molecule type" value="Genomic_DNA"/>
</dbReference>
<evidence type="ECO:0000313" key="1">
    <source>
        <dbReference type="EMBL" id="CDH58974.1"/>
    </source>
</evidence>
<dbReference type="Proteomes" id="UP000027586">
    <property type="component" value="Unassembled WGS sequence"/>
</dbReference>
<evidence type="ECO:0000313" key="2">
    <source>
        <dbReference type="Proteomes" id="UP000027586"/>
    </source>
</evidence>
<dbReference type="AlphaFoldDB" id="A0A068S9I2"/>
<accession>A0A068S9I2</accession>
<gene>
    <name evidence="1" type="ORF">LCOR_09818.1</name>
</gene>
<dbReference type="VEuPathDB" id="FungiDB:LCOR_09818.1"/>
<organism evidence="1 2">
    <name type="scientific">Lichtheimia corymbifera JMRC:FSU:9682</name>
    <dbReference type="NCBI Taxonomy" id="1263082"/>
    <lineage>
        <taxon>Eukaryota</taxon>
        <taxon>Fungi</taxon>
        <taxon>Fungi incertae sedis</taxon>
        <taxon>Mucoromycota</taxon>
        <taxon>Mucoromycotina</taxon>
        <taxon>Mucoromycetes</taxon>
        <taxon>Mucorales</taxon>
        <taxon>Lichtheimiaceae</taxon>
        <taxon>Lichtheimia</taxon>
    </lineage>
</organism>
<evidence type="ECO:0008006" key="3">
    <source>
        <dbReference type="Google" id="ProtNLM"/>
    </source>
</evidence>